<evidence type="ECO:0000313" key="1">
    <source>
        <dbReference type="EMBL" id="GIM45715.1"/>
    </source>
</evidence>
<sequence length="235" mass="26988">MRRHKIYLVSLGIMILLSVVFGVFTRFSFANDVSVGNYLENGDTYKVSFNDDPAYLGIYFNNSIATLSQLEDQSDVIVKVRLTNERLNHMRAILSKVNVLDVYKGNDVQKGDSIYIYEPSNFFASSYCVMGGYNIMHEDQAYIVFLKHIKIPEGYRYKGNEAISFIPVSTYYGKYPVKSAESAIVIPKEKEVSYTQVKDLDVITQEEDVVNKYNTLKHEVLTNMLRKDNKRVGFF</sequence>
<accession>A0AAV4LD14</accession>
<keyword evidence="2" id="KW-1185">Reference proteome</keyword>
<gene>
    <name evidence="1" type="ORF">DNHGIG_12640</name>
</gene>
<dbReference type="AlphaFoldDB" id="A0AAV4LD14"/>
<dbReference type="RefSeq" id="WP_282198892.1">
    <property type="nucleotide sequence ID" value="NZ_BOQE01000001.1"/>
</dbReference>
<evidence type="ECO:0000313" key="2">
    <source>
        <dbReference type="Proteomes" id="UP001057291"/>
    </source>
</evidence>
<name>A0AAV4LD14_9BACL</name>
<protein>
    <submittedName>
        <fullName evidence="1">Uncharacterized protein</fullName>
    </submittedName>
</protein>
<organism evidence="1 2">
    <name type="scientific">Collibacillus ludicampi</name>
    <dbReference type="NCBI Taxonomy" id="2771369"/>
    <lineage>
        <taxon>Bacteria</taxon>
        <taxon>Bacillati</taxon>
        <taxon>Bacillota</taxon>
        <taxon>Bacilli</taxon>
        <taxon>Bacillales</taxon>
        <taxon>Alicyclobacillaceae</taxon>
        <taxon>Collibacillus</taxon>
    </lineage>
</organism>
<dbReference type="Proteomes" id="UP001057291">
    <property type="component" value="Unassembled WGS sequence"/>
</dbReference>
<proteinExistence type="predicted"/>
<dbReference type="EMBL" id="BOQE01000001">
    <property type="protein sequence ID" value="GIM45715.1"/>
    <property type="molecule type" value="Genomic_DNA"/>
</dbReference>
<comment type="caution">
    <text evidence="1">The sequence shown here is derived from an EMBL/GenBank/DDBJ whole genome shotgun (WGS) entry which is preliminary data.</text>
</comment>
<reference evidence="1" key="1">
    <citation type="journal article" date="2023" name="Int. J. Syst. Evol. Microbiol.">
        <title>Collibacillus ludicampi gen. nov., sp. nov., a new soil bacterium of the family Alicyclobacillaceae.</title>
        <authorList>
            <person name="Jojima T."/>
            <person name="Ioku Y."/>
            <person name="Fukuta Y."/>
            <person name="Shirasaka N."/>
            <person name="Matsumura Y."/>
            <person name="Mori M."/>
        </authorList>
    </citation>
    <scope>NUCLEOTIDE SEQUENCE</scope>
    <source>
        <strain evidence="1">TP075</strain>
    </source>
</reference>